<keyword evidence="2" id="KW-1185">Reference proteome</keyword>
<evidence type="ECO:0000313" key="2">
    <source>
        <dbReference type="Proteomes" id="UP000215999"/>
    </source>
</evidence>
<dbReference type="EMBL" id="NOIF01000099">
    <property type="protein sequence ID" value="OZS43128.1"/>
    <property type="molecule type" value="Genomic_DNA"/>
</dbReference>
<name>A0ABX4FW85_9GAMM</name>
<comment type="caution">
    <text evidence="1">The sequence shown here is derived from an EMBL/GenBank/DDBJ whole genome shotgun (WGS) entry which is preliminary data.</text>
</comment>
<dbReference type="RefSeq" id="WP_094957627.1">
    <property type="nucleotide sequence ID" value="NZ_NOIF01000099.1"/>
</dbReference>
<reference evidence="1 2" key="1">
    <citation type="journal article" date="2016" name="Antonie Van Leeuwenhoek">
        <title>Photobacterium sanguinicancri sp. nov. isolated from marine animals.</title>
        <authorList>
            <person name="Gomez-Gil B."/>
            <person name="Roque A."/>
            <person name="Rotllant G."/>
            <person name="Romalde J.L."/>
            <person name="Doce A."/>
            <person name="Eggermont M."/>
            <person name="Defoirdt T."/>
        </authorList>
    </citation>
    <scope>NUCLEOTIDE SEQUENCE [LARGE SCALE GENOMIC DNA]</scope>
    <source>
        <strain evidence="1 2">CAIM 1827</strain>
    </source>
</reference>
<evidence type="ECO:0000313" key="1">
    <source>
        <dbReference type="EMBL" id="OZS43128.1"/>
    </source>
</evidence>
<sequence>MDEQLKLEINTIRDVLDSFEKSDFDSMSSFYHSSGFPRGCCGDATDLLALYISKYHNKSSTYVCGVGLGDNPNQSHAWLICDDYLIDITADQFNDKGYNLPRVILTKQSDFHCLFQSVKSHVFDAGSLNQSAIPRVLIKVVGKMEATA</sequence>
<proteinExistence type="predicted"/>
<organism evidence="1 2">
    <name type="scientific">Photobacterium sanguinicancri</name>
    <dbReference type="NCBI Taxonomy" id="875932"/>
    <lineage>
        <taxon>Bacteria</taxon>
        <taxon>Pseudomonadati</taxon>
        <taxon>Pseudomonadota</taxon>
        <taxon>Gammaproteobacteria</taxon>
        <taxon>Vibrionales</taxon>
        <taxon>Vibrionaceae</taxon>
        <taxon>Photobacterium</taxon>
    </lineage>
</organism>
<evidence type="ECO:0008006" key="3">
    <source>
        <dbReference type="Google" id="ProtNLM"/>
    </source>
</evidence>
<dbReference type="Proteomes" id="UP000215999">
    <property type="component" value="Unassembled WGS sequence"/>
</dbReference>
<gene>
    <name evidence="1" type="ORF">ASV53_14800</name>
</gene>
<accession>A0ABX4FW85</accession>
<protein>
    <recommendedName>
        <fullName evidence="3">Microcin J25-processing protein McjB C-terminal domain-containing protein</fullName>
    </recommendedName>
</protein>